<comment type="caution">
    <text evidence="6">The sequence shown here is derived from an EMBL/GenBank/DDBJ whole genome shotgun (WGS) entry which is preliminary data.</text>
</comment>
<sequence length="513" mass="56676">MIKYTVFIQTILICLLPLFVKGFNSSLSFDLVHSGGKVNQELALPEVPYRIKTIVIDAGHGGKDPGCSGSNSREKHIALSVSLQLAEEIRAKFPDIRVILTRDKDVFIPLYERAAIANRADADLFISIHCNYMPGSSATRGTETYVMGLHTADHNLNVAKRENSSILLEEDYEKNYDYDPNSPEGHIMLSMFQNAYLEQSILLAEKFEAHAANTAGRRSRGVKQAGFVVLKETTMPSILAEIGFLSSYREETFLKSDEGQGAIVNALVLAFAEYKQIIENEAFTVGNSDVIAAALLDGRTVNSDPSAGNRQPVIAIDQPLNKDVPRQVNQAPVRYPAPAAPAPPANKPVAQKVVNKTEASDKRVMIRSPYGDETDVTPTQAAPPSASPVPVNQNTARTTQITRKSVEDLPPPPVTPAAQNADEDLLFCVQLAASPKPLNTQHPRWADIDYRIEVVREGNYFKYQARSFMNLEEADKARMRLQHQGFLDAFIVIYRNGERLSPDASKRMIEGLR</sequence>
<evidence type="ECO:0000256" key="4">
    <source>
        <dbReference type="SAM" id="MobiDB-lite"/>
    </source>
</evidence>
<feature type="compositionally biased region" description="Low complexity" evidence="4">
    <location>
        <begin position="376"/>
        <end position="394"/>
    </location>
</feature>
<proteinExistence type="predicted"/>
<reference evidence="6 7" key="1">
    <citation type="submission" date="2017-10" db="EMBL/GenBank/DDBJ databases">
        <title>The draft genome sequence of Lewinella nigricans NBRC 102662.</title>
        <authorList>
            <person name="Wang K."/>
        </authorList>
    </citation>
    <scope>NUCLEOTIDE SEQUENCE [LARGE SCALE GENOMIC DNA]</scope>
    <source>
        <strain evidence="6 7">NBRC 102662</strain>
    </source>
</reference>
<evidence type="ECO:0000256" key="1">
    <source>
        <dbReference type="ARBA" id="ARBA00001561"/>
    </source>
</evidence>
<dbReference type="FunFam" id="3.40.630.40:FF:000005">
    <property type="entry name" value="N-acetylmuramoyl-L-alanine amidase (AmiA)"/>
    <property type="match status" value="1"/>
</dbReference>
<dbReference type="RefSeq" id="WP_099149481.1">
    <property type="nucleotide sequence ID" value="NZ_PDUD01000011.1"/>
</dbReference>
<evidence type="ECO:0000313" key="6">
    <source>
        <dbReference type="EMBL" id="PHN07146.1"/>
    </source>
</evidence>
<evidence type="ECO:0000256" key="2">
    <source>
        <dbReference type="ARBA" id="ARBA00011901"/>
    </source>
</evidence>
<dbReference type="SUPFAM" id="SSF53187">
    <property type="entry name" value="Zn-dependent exopeptidases"/>
    <property type="match status" value="1"/>
</dbReference>
<organism evidence="6 7">
    <name type="scientific">Flavilitoribacter nigricans (strain ATCC 23147 / DSM 23189 / NBRC 102662 / NCIMB 1420 / SS-2)</name>
    <name type="common">Lewinella nigricans</name>
    <dbReference type="NCBI Taxonomy" id="1122177"/>
    <lineage>
        <taxon>Bacteria</taxon>
        <taxon>Pseudomonadati</taxon>
        <taxon>Bacteroidota</taxon>
        <taxon>Saprospiria</taxon>
        <taxon>Saprospirales</taxon>
        <taxon>Lewinellaceae</taxon>
        <taxon>Flavilitoribacter</taxon>
    </lineage>
</organism>
<dbReference type="EMBL" id="PDUD01000011">
    <property type="protein sequence ID" value="PHN07146.1"/>
    <property type="molecule type" value="Genomic_DNA"/>
</dbReference>
<evidence type="ECO:0000256" key="3">
    <source>
        <dbReference type="ARBA" id="ARBA00022801"/>
    </source>
</evidence>
<dbReference type="PANTHER" id="PTHR30404">
    <property type="entry name" value="N-ACETYLMURAMOYL-L-ALANINE AMIDASE"/>
    <property type="match status" value="1"/>
</dbReference>
<dbReference type="Proteomes" id="UP000223913">
    <property type="component" value="Unassembled WGS sequence"/>
</dbReference>
<dbReference type="GO" id="GO:0030288">
    <property type="term" value="C:outer membrane-bounded periplasmic space"/>
    <property type="evidence" value="ECO:0007669"/>
    <property type="project" value="TreeGrafter"/>
</dbReference>
<accession>A0A2D0NFJ7</accession>
<dbReference type="AlphaFoldDB" id="A0A2D0NFJ7"/>
<gene>
    <name evidence="6" type="ORF">CRP01_07930</name>
</gene>
<dbReference type="InterPro" id="IPR002508">
    <property type="entry name" value="MurNAc-LAA_cat"/>
</dbReference>
<keyword evidence="3" id="KW-0378">Hydrolase</keyword>
<comment type="catalytic activity">
    <reaction evidence="1">
        <text>Hydrolyzes the link between N-acetylmuramoyl residues and L-amino acid residues in certain cell-wall glycopeptides.</text>
        <dbReference type="EC" id="3.5.1.28"/>
    </reaction>
</comment>
<name>A0A2D0NFJ7_FLAN2</name>
<dbReference type="GO" id="GO:0009253">
    <property type="term" value="P:peptidoglycan catabolic process"/>
    <property type="evidence" value="ECO:0007669"/>
    <property type="project" value="InterPro"/>
</dbReference>
<dbReference type="OrthoDB" id="9806267at2"/>
<dbReference type="Pfam" id="PF01520">
    <property type="entry name" value="Amidase_3"/>
    <property type="match status" value="1"/>
</dbReference>
<dbReference type="EC" id="3.5.1.28" evidence="2"/>
<dbReference type="PANTHER" id="PTHR30404:SF0">
    <property type="entry name" value="N-ACETYLMURAMOYL-L-ALANINE AMIDASE AMIC"/>
    <property type="match status" value="1"/>
</dbReference>
<dbReference type="Gene3D" id="3.40.630.40">
    <property type="entry name" value="Zn-dependent exopeptidases"/>
    <property type="match status" value="1"/>
</dbReference>
<feature type="domain" description="MurNAc-LAA" evidence="5">
    <location>
        <begin position="114"/>
        <end position="272"/>
    </location>
</feature>
<feature type="region of interest" description="Disordered" evidence="4">
    <location>
        <begin position="334"/>
        <end position="394"/>
    </location>
</feature>
<protein>
    <recommendedName>
        <fullName evidence="2">N-acetylmuramoyl-L-alanine amidase</fullName>
        <ecNumber evidence="2">3.5.1.28</ecNumber>
    </recommendedName>
</protein>
<keyword evidence="7" id="KW-1185">Reference proteome</keyword>
<evidence type="ECO:0000313" key="7">
    <source>
        <dbReference type="Proteomes" id="UP000223913"/>
    </source>
</evidence>
<dbReference type="InterPro" id="IPR050695">
    <property type="entry name" value="N-acetylmuramoyl_amidase_3"/>
</dbReference>
<dbReference type="GO" id="GO:0008745">
    <property type="term" value="F:N-acetylmuramoyl-L-alanine amidase activity"/>
    <property type="evidence" value="ECO:0007669"/>
    <property type="project" value="UniProtKB-EC"/>
</dbReference>
<evidence type="ECO:0000259" key="5">
    <source>
        <dbReference type="SMART" id="SM00646"/>
    </source>
</evidence>
<dbReference type="SMART" id="SM00646">
    <property type="entry name" value="Ami_3"/>
    <property type="match status" value="1"/>
</dbReference>
<feature type="region of interest" description="Disordered" evidence="4">
    <location>
        <begin position="302"/>
        <end position="322"/>
    </location>
</feature>
<dbReference type="CDD" id="cd02696">
    <property type="entry name" value="MurNAc-LAA"/>
    <property type="match status" value="1"/>
</dbReference>